<protein>
    <recommendedName>
        <fullName evidence="4">VCBS repeat-containing protein</fullName>
    </recommendedName>
</protein>
<evidence type="ECO:0000313" key="2">
    <source>
        <dbReference type="EMBL" id="CAF4030788.1"/>
    </source>
</evidence>
<gene>
    <name evidence="2" type="ORF">OKA104_LOCUS31561</name>
</gene>
<organism evidence="2 3">
    <name type="scientific">Adineta steineri</name>
    <dbReference type="NCBI Taxonomy" id="433720"/>
    <lineage>
        <taxon>Eukaryota</taxon>
        <taxon>Metazoa</taxon>
        <taxon>Spiralia</taxon>
        <taxon>Gnathifera</taxon>
        <taxon>Rotifera</taxon>
        <taxon>Eurotatoria</taxon>
        <taxon>Bdelloidea</taxon>
        <taxon>Adinetida</taxon>
        <taxon>Adinetidae</taxon>
        <taxon>Adineta</taxon>
    </lineage>
</organism>
<dbReference type="AlphaFoldDB" id="A0A819QFD7"/>
<evidence type="ECO:0000313" key="3">
    <source>
        <dbReference type="Proteomes" id="UP000663881"/>
    </source>
</evidence>
<evidence type="ECO:0000256" key="1">
    <source>
        <dbReference type="ARBA" id="ARBA00022729"/>
    </source>
</evidence>
<dbReference type="InterPro" id="IPR028994">
    <property type="entry name" value="Integrin_alpha_N"/>
</dbReference>
<name>A0A819QFD7_9BILA</name>
<proteinExistence type="predicted"/>
<sequence>MDLAVCNQVGNTITVFLGNGNGTFGQGQDYSSAGQKLQSIIAQDFNKDGKYDLAVTNQNSNSLAILLTQCV</sequence>
<comment type="caution">
    <text evidence="2">The sequence shown here is derived from an EMBL/GenBank/DDBJ whole genome shotgun (WGS) entry which is preliminary data.</text>
</comment>
<dbReference type="Gene3D" id="2.30.30.100">
    <property type="match status" value="1"/>
</dbReference>
<reference evidence="2" key="1">
    <citation type="submission" date="2021-02" db="EMBL/GenBank/DDBJ databases">
        <authorList>
            <person name="Nowell W R."/>
        </authorList>
    </citation>
    <scope>NUCLEOTIDE SEQUENCE</scope>
</reference>
<dbReference type="InterPro" id="IPR013517">
    <property type="entry name" value="FG-GAP"/>
</dbReference>
<keyword evidence="1" id="KW-0732">Signal</keyword>
<dbReference type="Proteomes" id="UP000663881">
    <property type="component" value="Unassembled WGS sequence"/>
</dbReference>
<dbReference type="EMBL" id="CAJOAY010003610">
    <property type="protein sequence ID" value="CAF4030788.1"/>
    <property type="molecule type" value="Genomic_DNA"/>
</dbReference>
<accession>A0A819QFD7</accession>
<dbReference type="SUPFAM" id="SSF69318">
    <property type="entry name" value="Integrin alpha N-terminal domain"/>
    <property type="match status" value="1"/>
</dbReference>
<dbReference type="Pfam" id="PF13517">
    <property type="entry name" value="FG-GAP_3"/>
    <property type="match status" value="1"/>
</dbReference>
<evidence type="ECO:0008006" key="4">
    <source>
        <dbReference type="Google" id="ProtNLM"/>
    </source>
</evidence>